<feature type="region of interest" description="Disordered" evidence="1">
    <location>
        <begin position="24"/>
        <end position="51"/>
    </location>
</feature>
<comment type="caution">
    <text evidence="2">The sequence shown here is derived from an EMBL/GenBank/DDBJ whole genome shotgun (WGS) entry which is preliminary data.</text>
</comment>
<dbReference type="Proteomes" id="UP001605036">
    <property type="component" value="Unassembled WGS sequence"/>
</dbReference>
<reference evidence="2 3" key="1">
    <citation type="submission" date="2024-09" db="EMBL/GenBank/DDBJ databases">
        <title>Chromosome-scale assembly of Riccia fluitans.</title>
        <authorList>
            <person name="Paukszto L."/>
            <person name="Sawicki J."/>
            <person name="Karawczyk K."/>
            <person name="Piernik-Szablinska J."/>
            <person name="Szczecinska M."/>
            <person name="Mazdziarz M."/>
        </authorList>
    </citation>
    <scope>NUCLEOTIDE SEQUENCE [LARGE SCALE GENOMIC DNA]</scope>
    <source>
        <strain evidence="2">Rf_01</strain>
        <tissue evidence="2">Aerial parts of the thallus</tissue>
    </source>
</reference>
<feature type="compositionally biased region" description="Basic and acidic residues" evidence="1">
    <location>
        <begin position="31"/>
        <end position="44"/>
    </location>
</feature>
<gene>
    <name evidence="2" type="ORF">R1flu_026073</name>
</gene>
<sequence length="145" mass="16313">MYDLTYAGSDEVVREEVSDLSNHFLEPGISTDHENRRRTMRKTESSTAPVRGREGFEVQTPFFPGRIQNIALRHVVLLKFVRVEHSDGSLFADHSFAHGNEVFSVVSLPIHENAFALKNTETHRYISCKEGGKPVRAIVMGGTWG</sequence>
<protein>
    <submittedName>
        <fullName evidence="2">Uncharacterized protein</fullName>
    </submittedName>
</protein>
<evidence type="ECO:0000313" key="3">
    <source>
        <dbReference type="Proteomes" id="UP001605036"/>
    </source>
</evidence>
<keyword evidence="3" id="KW-1185">Reference proteome</keyword>
<dbReference type="EMBL" id="JBHFFA010000008">
    <property type="protein sequence ID" value="KAL2607500.1"/>
    <property type="molecule type" value="Genomic_DNA"/>
</dbReference>
<name>A0ABD1XEY1_9MARC</name>
<evidence type="ECO:0000256" key="1">
    <source>
        <dbReference type="SAM" id="MobiDB-lite"/>
    </source>
</evidence>
<evidence type="ECO:0000313" key="2">
    <source>
        <dbReference type="EMBL" id="KAL2607500.1"/>
    </source>
</evidence>
<dbReference type="AlphaFoldDB" id="A0ABD1XEY1"/>
<proteinExistence type="predicted"/>
<accession>A0ABD1XEY1</accession>
<organism evidence="2 3">
    <name type="scientific">Riccia fluitans</name>
    <dbReference type="NCBI Taxonomy" id="41844"/>
    <lineage>
        <taxon>Eukaryota</taxon>
        <taxon>Viridiplantae</taxon>
        <taxon>Streptophyta</taxon>
        <taxon>Embryophyta</taxon>
        <taxon>Marchantiophyta</taxon>
        <taxon>Marchantiopsida</taxon>
        <taxon>Marchantiidae</taxon>
        <taxon>Marchantiales</taxon>
        <taxon>Ricciaceae</taxon>
        <taxon>Riccia</taxon>
    </lineage>
</organism>